<dbReference type="PANTHER" id="PTHR13723">
    <property type="entry name" value="ADAMTS A DISINTEGRIN AND METALLOPROTEASE WITH THROMBOSPONDIN MOTIFS PROTEASE"/>
    <property type="match status" value="1"/>
</dbReference>
<keyword evidence="3" id="KW-1133">Transmembrane helix</keyword>
<evidence type="ECO:0000256" key="1">
    <source>
        <dbReference type="ARBA" id="ARBA00004613"/>
    </source>
</evidence>
<dbReference type="Proteomes" id="UP000762676">
    <property type="component" value="Unassembled WGS sequence"/>
</dbReference>
<dbReference type="InterPro" id="IPR000884">
    <property type="entry name" value="TSP1_rpt"/>
</dbReference>
<gene>
    <name evidence="4" type="ORF">ElyMa_000076800</name>
</gene>
<sequence>MLSKLRHAVGENLISFSSESAADIFLNFTLICITFAFVVLLQLRKKGKCQTEPGLDCMMGALYPNKLVQNTSVLFRYSVPKDDFTFEKNRFIWKFKSWSQCSVTCGIGEQTIVHRCIDKDRREEVDSSNCKFLKPPRKDKVRCTREQCGLTSYNYAMSREFEECDADCGQYGVQKQLYYCERADVKTGEYTPVGMKSCAHIPPPNIVRKCQAPPCNSSVHFRWSVSNTWSDCPCGENNTQTRNATCEKVTSNTTQAGNVETVAETEATECENLPEMPPTSRPCSGPPCEPIFRWTATDKFGACDAACGEAGNHTRLVVCKKVNSQSQNPQMEFSDFRWAATDKFGACNAACGEAGNHTRIVVCKKVNSQSQNPQMEFSEHVADKFCSKHRKPEPEIKQCVGDPCPEPEIHFQWNITGTWSDCPCGGNSSQSRNVTCQKVTTQQGSKGNVQTIEDTALEDCKNLPETKRFCRSPPCKPTFQWSRAGSYGPCNASCGQTGYQAARLVCEEIVIRDLSGGLKEVTSQADVQFCSKLDKPNVEMKACAGAPCPKPAVHFQWLVSETWSQCPCGKNKRQIRTITCQKLTTRPGVLDKAGSGHVQTTEKTDEKACAHLSDKPAASRKCDGPPCKPTYALSFNCGQIELRCSHTTN</sequence>
<organism evidence="4 5">
    <name type="scientific">Elysia marginata</name>
    <dbReference type="NCBI Taxonomy" id="1093978"/>
    <lineage>
        <taxon>Eukaryota</taxon>
        <taxon>Metazoa</taxon>
        <taxon>Spiralia</taxon>
        <taxon>Lophotrochozoa</taxon>
        <taxon>Mollusca</taxon>
        <taxon>Gastropoda</taxon>
        <taxon>Heterobranchia</taxon>
        <taxon>Euthyneura</taxon>
        <taxon>Panpulmonata</taxon>
        <taxon>Sacoglossa</taxon>
        <taxon>Placobranchoidea</taxon>
        <taxon>Plakobranchidae</taxon>
        <taxon>Elysia</taxon>
    </lineage>
</organism>
<dbReference type="AlphaFoldDB" id="A0AAV4EHS2"/>
<dbReference type="SUPFAM" id="SSF82895">
    <property type="entry name" value="TSP-1 type 1 repeat"/>
    <property type="match status" value="1"/>
</dbReference>
<keyword evidence="3" id="KW-0812">Transmembrane</keyword>
<dbReference type="GO" id="GO:0005576">
    <property type="term" value="C:extracellular region"/>
    <property type="evidence" value="ECO:0007669"/>
    <property type="project" value="UniProtKB-SubCell"/>
</dbReference>
<comment type="subcellular location">
    <subcellularLocation>
        <location evidence="1">Secreted</location>
    </subcellularLocation>
</comment>
<dbReference type="GO" id="GO:0031012">
    <property type="term" value="C:extracellular matrix"/>
    <property type="evidence" value="ECO:0007669"/>
    <property type="project" value="TreeGrafter"/>
</dbReference>
<protein>
    <submittedName>
        <fullName evidence="4">A disintegrin and metalloproteinase with thrombospondin motifs 3</fullName>
    </submittedName>
</protein>
<dbReference type="EMBL" id="BMAT01000137">
    <property type="protein sequence ID" value="GFR60344.1"/>
    <property type="molecule type" value="Genomic_DNA"/>
</dbReference>
<keyword evidence="5" id="KW-1185">Reference proteome</keyword>
<name>A0AAV4EHS2_9GAST</name>
<dbReference type="GO" id="GO:0004222">
    <property type="term" value="F:metalloendopeptidase activity"/>
    <property type="evidence" value="ECO:0007669"/>
    <property type="project" value="TreeGrafter"/>
</dbReference>
<keyword evidence="4" id="KW-0378">Hydrolase</keyword>
<evidence type="ECO:0000313" key="5">
    <source>
        <dbReference type="Proteomes" id="UP000762676"/>
    </source>
</evidence>
<accession>A0AAV4EHS2</accession>
<dbReference type="Gene3D" id="2.20.100.10">
    <property type="entry name" value="Thrombospondin type-1 (TSP1) repeat"/>
    <property type="match status" value="2"/>
</dbReference>
<keyword evidence="4" id="KW-0482">Metalloprotease</keyword>
<keyword evidence="2" id="KW-0964">Secreted</keyword>
<dbReference type="GO" id="GO:0030198">
    <property type="term" value="P:extracellular matrix organization"/>
    <property type="evidence" value="ECO:0007669"/>
    <property type="project" value="TreeGrafter"/>
</dbReference>
<dbReference type="InterPro" id="IPR050439">
    <property type="entry name" value="ADAMTS_ADAMTS-like"/>
</dbReference>
<keyword evidence="4" id="KW-0645">Protease</keyword>
<dbReference type="Pfam" id="PF19030">
    <property type="entry name" value="TSP1_ADAMTS"/>
    <property type="match status" value="2"/>
</dbReference>
<comment type="caution">
    <text evidence="4">The sequence shown here is derived from an EMBL/GenBank/DDBJ whole genome shotgun (WGS) entry which is preliminary data.</text>
</comment>
<evidence type="ECO:0000313" key="4">
    <source>
        <dbReference type="EMBL" id="GFR60344.1"/>
    </source>
</evidence>
<keyword evidence="3" id="KW-0472">Membrane</keyword>
<dbReference type="PANTHER" id="PTHR13723:SF281">
    <property type="entry name" value="PAPILIN"/>
    <property type="match status" value="1"/>
</dbReference>
<dbReference type="InterPro" id="IPR036383">
    <property type="entry name" value="TSP1_rpt_sf"/>
</dbReference>
<dbReference type="SMART" id="SM00209">
    <property type="entry name" value="TSP1"/>
    <property type="match status" value="5"/>
</dbReference>
<proteinExistence type="predicted"/>
<dbReference type="GO" id="GO:0006508">
    <property type="term" value="P:proteolysis"/>
    <property type="evidence" value="ECO:0007669"/>
    <property type="project" value="TreeGrafter"/>
</dbReference>
<reference evidence="4 5" key="1">
    <citation type="journal article" date="2021" name="Elife">
        <title>Chloroplast acquisition without the gene transfer in kleptoplastic sea slugs, Plakobranchus ocellatus.</title>
        <authorList>
            <person name="Maeda T."/>
            <person name="Takahashi S."/>
            <person name="Yoshida T."/>
            <person name="Shimamura S."/>
            <person name="Takaki Y."/>
            <person name="Nagai Y."/>
            <person name="Toyoda A."/>
            <person name="Suzuki Y."/>
            <person name="Arimoto A."/>
            <person name="Ishii H."/>
            <person name="Satoh N."/>
            <person name="Nishiyama T."/>
            <person name="Hasebe M."/>
            <person name="Maruyama T."/>
            <person name="Minagawa J."/>
            <person name="Obokata J."/>
            <person name="Shigenobu S."/>
        </authorList>
    </citation>
    <scope>NUCLEOTIDE SEQUENCE [LARGE SCALE GENOMIC DNA]</scope>
</reference>
<evidence type="ECO:0000256" key="2">
    <source>
        <dbReference type="ARBA" id="ARBA00022525"/>
    </source>
</evidence>
<feature type="transmembrane region" description="Helical" evidence="3">
    <location>
        <begin position="24"/>
        <end position="43"/>
    </location>
</feature>
<evidence type="ECO:0000256" key="3">
    <source>
        <dbReference type="SAM" id="Phobius"/>
    </source>
</evidence>
<dbReference type="PROSITE" id="PS50092">
    <property type="entry name" value="TSP1"/>
    <property type="match status" value="3"/>
</dbReference>